<dbReference type="Pfam" id="PF05225">
    <property type="entry name" value="HTH_psq"/>
    <property type="match status" value="1"/>
</dbReference>
<dbReference type="InterPro" id="IPR006600">
    <property type="entry name" value="HTH_CenpB_DNA-bd_dom"/>
</dbReference>
<dbReference type="Gene3D" id="1.10.10.60">
    <property type="entry name" value="Homeodomain-like"/>
    <property type="match status" value="1"/>
</dbReference>
<dbReference type="GO" id="GO:0003677">
    <property type="term" value="F:DNA binding"/>
    <property type="evidence" value="ECO:0007669"/>
    <property type="project" value="UniProtKB-KW"/>
</dbReference>
<keyword evidence="7" id="KW-1185">Reference proteome</keyword>
<dbReference type="PANTHER" id="PTHR19303">
    <property type="entry name" value="TRANSPOSON"/>
    <property type="match status" value="1"/>
</dbReference>
<feature type="compositionally biased region" description="Polar residues" evidence="4">
    <location>
        <begin position="1"/>
        <end position="11"/>
    </location>
</feature>
<dbReference type="RefSeq" id="XP_043132248.1">
    <property type="nucleotide sequence ID" value="XM_043275663.1"/>
</dbReference>
<dbReference type="InterPro" id="IPR050863">
    <property type="entry name" value="CenT-Element_Derived"/>
</dbReference>
<evidence type="ECO:0000256" key="3">
    <source>
        <dbReference type="ARBA" id="ARBA00023242"/>
    </source>
</evidence>
<dbReference type="Proteomes" id="UP000637239">
    <property type="component" value="Chromosome 1"/>
</dbReference>
<reference evidence="6" key="1">
    <citation type="submission" date="2021-01" db="EMBL/GenBank/DDBJ databases">
        <authorList>
            <consortium name="Aspergillus chevalieri M1 genome sequencing consortium"/>
            <person name="Kazuki M."/>
            <person name="Futagami T."/>
        </authorList>
    </citation>
    <scope>NUCLEOTIDE SEQUENCE</scope>
    <source>
        <strain evidence="6">M1</strain>
    </source>
</reference>
<evidence type="ECO:0000256" key="2">
    <source>
        <dbReference type="ARBA" id="ARBA00023125"/>
    </source>
</evidence>
<dbReference type="GO" id="GO:0005634">
    <property type="term" value="C:nucleus"/>
    <property type="evidence" value="ECO:0007669"/>
    <property type="project" value="UniProtKB-SubCell"/>
</dbReference>
<dbReference type="AlphaFoldDB" id="A0A7R7VFL1"/>
<dbReference type="PROSITE" id="PS51253">
    <property type="entry name" value="HTH_CENPB"/>
    <property type="match status" value="1"/>
</dbReference>
<dbReference type="KEGG" id="ache:ACHE_11128A"/>
<evidence type="ECO:0000313" key="6">
    <source>
        <dbReference type="EMBL" id="BCR83726.1"/>
    </source>
</evidence>
<reference evidence="6" key="2">
    <citation type="submission" date="2021-02" db="EMBL/GenBank/DDBJ databases">
        <title>Aspergillus chevalieri M1 genome sequence.</title>
        <authorList>
            <person name="Kadooka C."/>
            <person name="Mori K."/>
            <person name="Futagami T."/>
        </authorList>
    </citation>
    <scope>NUCLEOTIDE SEQUENCE</scope>
    <source>
        <strain evidence="6">M1</strain>
    </source>
</reference>
<dbReference type="Pfam" id="PF03184">
    <property type="entry name" value="DDE_1"/>
    <property type="match status" value="1"/>
</dbReference>
<keyword evidence="3" id="KW-0539">Nucleus</keyword>
<protein>
    <recommendedName>
        <fullName evidence="5">HTH CENPB-type domain-containing protein</fullName>
    </recommendedName>
</protein>
<gene>
    <name evidence="6" type="ORF">ACHE_11128A</name>
</gene>
<dbReference type="InterPro" id="IPR009057">
    <property type="entry name" value="Homeodomain-like_sf"/>
</dbReference>
<dbReference type="InterPro" id="IPR004875">
    <property type="entry name" value="DDE_SF_endonuclease_dom"/>
</dbReference>
<dbReference type="EMBL" id="AP024416">
    <property type="protein sequence ID" value="BCR83726.1"/>
    <property type="molecule type" value="Genomic_DNA"/>
</dbReference>
<dbReference type="Pfam" id="PF03221">
    <property type="entry name" value="HTH_Tnp_Tc5"/>
    <property type="match status" value="1"/>
</dbReference>
<evidence type="ECO:0000313" key="7">
    <source>
        <dbReference type="Proteomes" id="UP000637239"/>
    </source>
</evidence>
<organism evidence="6 7">
    <name type="scientific">Aspergillus chevalieri</name>
    <name type="common">Eurotium chevalieri</name>
    <dbReference type="NCBI Taxonomy" id="182096"/>
    <lineage>
        <taxon>Eukaryota</taxon>
        <taxon>Fungi</taxon>
        <taxon>Dikarya</taxon>
        <taxon>Ascomycota</taxon>
        <taxon>Pezizomycotina</taxon>
        <taxon>Eurotiomycetes</taxon>
        <taxon>Eurotiomycetidae</taxon>
        <taxon>Eurotiales</taxon>
        <taxon>Aspergillaceae</taxon>
        <taxon>Aspergillus</taxon>
        <taxon>Aspergillus subgen. Aspergillus</taxon>
    </lineage>
</organism>
<dbReference type="GeneID" id="66978085"/>
<comment type="subcellular location">
    <subcellularLocation>
        <location evidence="1">Nucleus</location>
    </subcellularLocation>
</comment>
<dbReference type="InterPro" id="IPR007889">
    <property type="entry name" value="HTH_Psq"/>
</dbReference>
<feature type="region of interest" description="Disordered" evidence="4">
    <location>
        <begin position="1"/>
        <end position="23"/>
    </location>
</feature>
<dbReference type="PANTHER" id="PTHR19303:SF62">
    <property type="entry name" value="HTH CENPB-TYPE DOMAIN-CONTAINING PROTEIN-RELATED"/>
    <property type="match status" value="1"/>
</dbReference>
<keyword evidence="2" id="KW-0238">DNA-binding</keyword>
<evidence type="ECO:0000256" key="1">
    <source>
        <dbReference type="ARBA" id="ARBA00004123"/>
    </source>
</evidence>
<evidence type="ECO:0000256" key="4">
    <source>
        <dbReference type="SAM" id="MobiDB-lite"/>
    </source>
</evidence>
<name>A0A7R7VFL1_ASPCH</name>
<proteinExistence type="predicted"/>
<sequence>MIEALQTNTMPPKSHTKSKNSVEQEGRMLLAISALNNNEISNIREAARVYNVPRSTLQDRLRGKTYRDETRANNHKMTQNEEESLVQWILSLDRRGAAPRPAHIQEMANILLSKRGHTTTTTVGDKWVYNFIKRHDMLKSRFSRRYNYQRAECEDPKIIKEWFDRVQITIMQHGIALEDIYNFDETGYAMGLIATAKVVTRAEMTGRPFLVQPGNREWVTSIECINSTGWALPPCIIFKGKVHIEGWYQDEALPKDWRIEVSDNGWTTDQIGLQWLRNTFIPATNGRMTGKYRLLILDGHGSHLTPQFNEICNQNDIIPICMPAHSSHLLQPLDVGCFAPLKKAYGRLVENKARRNFNHIDKLDFLEAYLLQTSLCQTHVMTRELGQNHWMMVREGYAGSDRDQVDIRTGHVIWYMVYGTVYRMVYGIWYTGYNVAHELVYGPKDI</sequence>
<feature type="domain" description="HTH CENPB-type" evidence="5">
    <location>
        <begin position="69"/>
        <end position="141"/>
    </location>
</feature>
<accession>A0A7R7VFL1</accession>
<dbReference type="SMART" id="SM00674">
    <property type="entry name" value="CENPB"/>
    <property type="match status" value="1"/>
</dbReference>
<evidence type="ECO:0000259" key="5">
    <source>
        <dbReference type="PROSITE" id="PS51253"/>
    </source>
</evidence>
<dbReference type="SUPFAM" id="SSF46689">
    <property type="entry name" value="Homeodomain-like"/>
    <property type="match status" value="1"/>
</dbReference>